<name>A0A1V4AV29_9BACT</name>
<evidence type="ECO:0000259" key="2">
    <source>
        <dbReference type="Pfam" id="PF13439"/>
    </source>
</evidence>
<feature type="domain" description="Glycosyl transferase family 1" evidence="1">
    <location>
        <begin position="202"/>
        <end position="354"/>
    </location>
</feature>
<reference evidence="3 4" key="1">
    <citation type="journal article" date="2017" name="Water Res.">
        <title>Discovery and metagenomic analysis of an anammox bacterial enrichment related to Candidatus "Brocadia caroliniensis" in a full-scale glycerol-fed nitritation-denitritation separate centrate treatment process.</title>
        <authorList>
            <person name="Park H."/>
            <person name="Brotto A.C."/>
            <person name="van Loosdrecht M.C."/>
            <person name="Chandran K."/>
        </authorList>
    </citation>
    <scope>NUCLEOTIDE SEQUENCE [LARGE SCALE GENOMIC DNA]</scope>
    <source>
        <strain evidence="3">26THWARD</strain>
    </source>
</reference>
<protein>
    <recommendedName>
        <fullName evidence="5">Glycosyl transferase</fullName>
    </recommendedName>
</protein>
<evidence type="ECO:0000313" key="4">
    <source>
        <dbReference type="Proteomes" id="UP000189681"/>
    </source>
</evidence>
<dbReference type="AlphaFoldDB" id="A0A1V4AV29"/>
<accession>A0A1V4AV29</accession>
<gene>
    <name evidence="3" type="ORF">AYP45_06035</name>
</gene>
<dbReference type="PANTHER" id="PTHR12526">
    <property type="entry name" value="GLYCOSYLTRANSFERASE"/>
    <property type="match status" value="1"/>
</dbReference>
<dbReference type="Gene3D" id="3.40.50.2000">
    <property type="entry name" value="Glycogen Phosphorylase B"/>
    <property type="match status" value="2"/>
</dbReference>
<proteinExistence type="predicted"/>
<dbReference type="CDD" id="cd03811">
    <property type="entry name" value="GT4_GT28_WabH-like"/>
    <property type="match status" value="1"/>
</dbReference>
<dbReference type="GO" id="GO:0016757">
    <property type="term" value="F:glycosyltransferase activity"/>
    <property type="evidence" value="ECO:0007669"/>
    <property type="project" value="InterPro"/>
</dbReference>
<dbReference type="Pfam" id="PF13439">
    <property type="entry name" value="Glyco_transf_4"/>
    <property type="match status" value="1"/>
</dbReference>
<comment type="caution">
    <text evidence="3">The sequence shown here is derived from an EMBL/GenBank/DDBJ whole genome shotgun (WGS) entry which is preliminary data.</text>
</comment>
<dbReference type="PANTHER" id="PTHR12526:SF630">
    <property type="entry name" value="GLYCOSYLTRANSFERASE"/>
    <property type="match status" value="1"/>
</dbReference>
<evidence type="ECO:0000313" key="3">
    <source>
        <dbReference type="EMBL" id="OOP56978.1"/>
    </source>
</evidence>
<dbReference type="Pfam" id="PF00534">
    <property type="entry name" value="Glycos_transf_1"/>
    <property type="match status" value="1"/>
</dbReference>
<dbReference type="InterPro" id="IPR028098">
    <property type="entry name" value="Glyco_trans_4-like_N"/>
</dbReference>
<organism evidence="3 4">
    <name type="scientific">Candidatus Brocadia carolinensis</name>
    <dbReference type="NCBI Taxonomy" id="1004156"/>
    <lineage>
        <taxon>Bacteria</taxon>
        <taxon>Pseudomonadati</taxon>
        <taxon>Planctomycetota</taxon>
        <taxon>Candidatus Brocadiia</taxon>
        <taxon>Candidatus Brocadiales</taxon>
        <taxon>Candidatus Brocadiaceae</taxon>
        <taxon>Candidatus Brocadia</taxon>
    </lineage>
</organism>
<feature type="domain" description="Glycosyltransferase subfamily 4-like N-terminal" evidence="2">
    <location>
        <begin position="22"/>
        <end position="183"/>
    </location>
</feature>
<dbReference type="SUPFAM" id="SSF53756">
    <property type="entry name" value="UDP-Glycosyltransferase/glycogen phosphorylase"/>
    <property type="match status" value="1"/>
</dbReference>
<dbReference type="STRING" id="1004156.AYP45_06035"/>
<dbReference type="InterPro" id="IPR001296">
    <property type="entry name" value="Glyco_trans_1"/>
</dbReference>
<dbReference type="Proteomes" id="UP000189681">
    <property type="component" value="Unassembled WGS sequence"/>
</dbReference>
<evidence type="ECO:0008006" key="5">
    <source>
        <dbReference type="Google" id="ProtNLM"/>
    </source>
</evidence>
<evidence type="ECO:0000259" key="1">
    <source>
        <dbReference type="Pfam" id="PF00534"/>
    </source>
</evidence>
<dbReference type="EMBL" id="AYTS01000053">
    <property type="protein sequence ID" value="OOP56978.1"/>
    <property type="molecule type" value="Genomic_DNA"/>
</dbReference>
<sequence length="371" mass="42423">MRQKYILQKKTILFVIPSLAGGGAERVMVNLITHLERSRYDIRLALFEKKGKYLSALPAYVKVYDLKKKNICSYVRLVFLLAVILRKTKPVTVVSFLDYANMITIIAKFLSFRKSRLIISSRSFLHKELISKKFKGLSFILYKYLSRYADYIVVNSLESKNRFIQLLESNPDTVRVIYNPLDINAIDKQKEAHIDFDFLAGYILAVGRLSREKGFLYLLRAYALIKEKINEKLVILGEGPDEQMLKSLTKDLGIQKEVYFLGFQNNPYKFMKNASIFVLSSLNEGFPNVLIEAMACRTSVVATNCTSGPGEIIENHKNGILVPPADENALAEAIVDLLKNKNLRMKFSETGRERATEFSVETILPQFEKLF</sequence>